<keyword evidence="7" id="KW-0223">Dioxygenase</keyword>
<dbReference type="PANTHER" id="PTHR11056:SF0">
    <property type="entry name" value="HOMOGENTISATE 1,2-DIOXYGENASE"/>
    <property type="match status" value="1"/>
</dbReference>
<dbReference type="NCBIfam" id="TIGR01015">
    <property type="entry name" value="hmgA"/>
    <property type="match status" value="1"/>
</dbReference>
<dbReference type="PANTHER" id="PTHR11056">
    <property type="entry name" value="HOMOGENTISATE 1,2-DIOXYGENASE"/>
    <property type="match status" value="1"/>
</dbReference>
<evidence type="ECO:0000256" key="9">
    <source>
        <dbReference type="ARBA" id="ARBA00023004"/>
    </source>
</evidence>
<dbReference type="InterPro" id="IPR046451">
    <property type="entry name" value="HgmA_C"/>
</dbReference>
<dbReference type="GO" id="GO:0005737">
    <property type="term" value="C:cytoplasm"/>
    <property type="evidence" value="ECO:0007669"/>
    <property type="project" value="TreeGrafter"/>
</dbReference>
<evidence type="ECO:0000256" key="3">
    <source>
        <dbReference type="ARBA" id="ARBA00007757"/>
    </source>
</evidence>
<evidence type="ECO:0000256" key="2">
    <source>
        <dbReference type="ARBA" id="ARBA00004704"/>
    </source>
</evidence>
<accession>A0A9N8E8Y2</accession>
<dbReference type="EMBL" id="CAICTM010000623">
    <property type="protein sequence ID" value="CAB9513979.1"/>
    <property type="molecule type" value="Genomic_DNA"/>
</dbReference>
<evidence type="ECO:0000256" key="8">
    <source>
        <dbReference type="ARBA" id="ARBA00023002"/>
    </source>
</evidence>
<name>A0A9N8E8Y2_9STRA</name>
<evidence type="ECO:0000256" key="4">
    <source>
        <dbReference type="ARBA" id="ARBA00013127"/>
    </source>
</evidence>
<dbReference type="Gene3D" id="2.60.120.10">
    <property type="entry name" value="Jelly Rolls"/>
    <property type="match status" value="1"/>
</dbReference>
<evidence type="ECO:0000256" key="12">
    <source>
        <dbReference type="PIRSR" id="PIRSR605708-2"/>
    </source>
</evidence>
<gene>
    <name evidence="15" type="ORF">SEMRO_624_G177420.1</name>
</gene>
<dbReference type="InterPro" id="IPR046452">
    <property type="entry name" value="HgmA_N"/>
</dbReference>
<keyword evidence="9 12" id="KW-0408">Iron</keyword>
<feature type="binding site" evidence="12">
    <location>
        <position position="374"/>
    </location>
    <ligand>
        <name>Fe cation</name>
        <dbReference type="ChEBI" id="CHEBI:24875"/>
    </ligand>
</feature>
<comment type="pathway">
    <text evidence="2">Amino-acid degradation; L-phenylalanine degradation; acetoacetate and fumarate from L-phenylalanine: step 4/6.</text>
</comment>
<sequence>MTTCATNGMLETRDGLVYQTGFGNTFESECIPHALPKGRNNPRKVPYNLYAEQLSGTAFTAPRAENRRTWLYRIQPSVANGTEHIPRHHHHKVTTTTPAVFFGGVDPEQTVVTPRPLRWKPKPPHPANEECDFIDGMSLMATGGGSPLNKNGLSIYMYCFQTSMSETKRHFYNADGDFLIIPQQEALLIHTEVGRMIVHPKDICVIPRGFVFSIHRHNNDTSLESFARGYVLEVCKGHFTLPELGPIGSNGLANARDFWYPTAWCSATTPADYTYNADSKHTLMRKFGSQLFPKQLRHSPYNVVAFHGNYLPFMYNLDRFCAVNSVTYDHLDPSIYTVLTCVGSEPGTALADFVIFPPRVMATDSNTLRPPWFHRNTMTEFMGLIAGQYDAKEGFQAGGASLHSCMTPHGPDTMSYDKAVLDHCAMPVKFEEGLAFMFETSLIMTLSPVALKASYLDVDYEQCWQDLNADLFIGWDKFPTPKEEEQENEEE</sequence>
<dbReference type="GO" id="GO:0004411">
    <property type="term" value="F:homogentisate 1,2-dioxygenase activity"/>
    <property type="evidence" value="ECO:0007669"/>
    <property type="project" value="UniProtKB-EC"/>
</dbReference>
<keyword evidence="8" id="KW-0560">Oxidoreductase</keyword>
<comment type="caution">
    <text evidence="15">The sequence shown here is derived from an EMBL/GenBank/DDBJ whole genome shotgun (WGS) entry which is preliminary data.</text>
</comment>
<evidence type="ECO:0000256" key="6">
    <source>
        <dbReference type="ARBA" id="ARBA00022878"/>
    </source>
</evidence>
<evidence type="ECO:0000256" key="11">
    <source>
        <dbReference type="PIRSR" id="PIRSR605708-1"/>
    </source>
</evidence>
<feature type="binding site" evidence="12">
    <location>
        <position position="409"/>
    </location>
    <ligand>
        <name>Fe cation</name>
        <dbReference type="ChEBI" id="CHEBI:24875"/>
    </ligand>
</feature>
<evidence type="ECO:0000256" key="5">
    <source>
        <dbReference type="ARBA" id="ARBA00022723"/>
    </source>
</evidence>
<keyword evidence="10" id="KW-0585">Phenylalanine catabolism</keyword>
<comment type="cofactor">
    <cofactor evidence="1 12">
        <name>Fe cation</name>
        <dbReference type="ChEBI" id="CHEBI:24875"/>
    </cofactor>
</comment>
<organism evidence="15 16">
    <name type="scientific">Seminavis robusta</name>
    <dbReference type="NCBI Taxonomy" id="568900"/>
    <lineage>
        <taxon>Eukaryota</taxon>
        <taxon>Sar</taxon>
        <taxon>Stramenopiles</taxon>
        <taxon>Ochrophyta</taxon>
        <taxon>Bacillariophyta</taxon>
        <taxon>Bacillariophyceae</taxon>
        <taxon>Bacillariophycidae</taxon>
        <taxon>Naviculales</taxon>
        <taxon>Naviculaceae</taxon>
        <taxon>Seminavis</taxon>
    </lineage>
</organism>
<dbReference type="InterPro" id="IPR014710">
    <property type="entry name" value="RmlC-like_jellyroll"/>
</dbReference>
<dbReference type="GO" id="GO:0046872">
    <property type="term" value="F:metal ion binding"/>
    <property type="evidence" value="ECO:0007669"/>
    <property type="project" value="UniProtKB-KW"/>
</dbReference>
<feature type="binding site" evidence="12">
    <location>
        <position position="389"/>
    </location>
    <ligand>
        <name>homogentisate</name>
        <dbReference type="ChEBI" id="CHEBI:16169"/>
    </ligand>
</feature>
<dbReference type="GO" id="GO:0006559">
    <property type="term" value="P:L-phenylalanine catabolic process"/>
    <property type="evidence" value="ECO:0007669"/>
    <property type="project" value="UniProtKB-KW"/>
</dbReference>
<dbReference type="GO" id="GO:0006572">
    <property type="term" value="P:L-tyrosine catabolic process"/>
    <property type="evidence" value="ECO:0007669"/>
    <property type="project" value="UniProtKB-KW"/>
</dbReference>
<proteinExistence type="inferred from homology"/>
<dbReference type="OrthoDB" id="1689029at2759"/>
<evidence type="ECO:0000313" key="15">
    <source>
        <dbReference type="EMBL" id="CAB9513979.1"/>
    </source>
</evidence>
<protein>
    <recommendedName>
        <fullName evidence="4">homogentisate 1,2-dioxygenase</fullName>
        <ecNumber evidence="4">1.13.11.5</ecNumber>
    </recommendedName>
</protein>
<evidence type="ECO:0000256" key="10">
    <source>
        <dbReference type="ARBA" id="ARBA00023232"/>
    </source>
</evidence>
<evidence type="ECO:0000259" key="13">
    <source>
        <dbReference type="Pfam" id="PF04209"/>
    </source>
</evidence>
<feature type="domain" description="Homogentisate 1,2-dioxygenase N-terminal" evidence="14">
    <location>
        <begin position="18"/>
        <end position="317"/>
    </location>
</feature>
<evidence type="ECO:0000259" key="14">
    <source>
        <dbReference type="Pfam" id="PF20510"/>
    </source>
</evidence>
<dbReference type="Pfam" id="PF20510">
    <property type="entry name" value="HgmA_N"/>
    <property type="match status" value="1"/>
</dbReference>
<evidence type="ECO:0000256" key="1">
    <source>
        <dbReference type="ARBA" id="ARBA00001962"/>
    </source>
</evidence>
<keyword evidence="5 12" id="KW-0479">Metal-binding</keyword>
<feature type="active site" description="Proton acceptor" evidence="11">
    <location>
        <position position="330"/>
    </location>
</feature>
<evidence type="ECO:0000256" key="7">
    <source>
        <dbReference type="ARBA" id="ARBA00022964"/>
    </source>
</evidence>
<reference evidence="15" key="1">
    <citation type="submission" date="2020-06" db="EMBL/GenBank/DDBJ databases">
        <authorList>
            <consortium name="Plant Systems Biology data submission"/>
        </authorList>
    </citation>
    <scope>NUCLEOTIDE SEQUENCE</scope>
    <source>
        <strain evidence="15">D6</strain>
    </source>
</reference>
<evidence type="ECO:0000313" key="16">
    <source>
        <dbReference type="Proteomes" id="UP001153069"/>
    </source>
</evidence>
<keyword evidence="6" id="KW-0828">Tyrosine catabolism</keyword>
<dbReference type="FunFam" id="2.60.120.10:FF:000034">
    <property type="entry name" value="Homogentisate 1,2-dioxygenase"/>
    <property type="match status" value="1"/>
</dbReference>
<dbReference type="Proteomes" id="UP001153069">
    <property type="component" value="Unassembled WGS sequence"/>
</dbReference>
<dbReference type="EC" id="1.13.11.5" evidence="4"/>
<keyword evidence="16" id="KW-1185">Reference proteome</keyword>
<dbReference type="SUPFAM" id="SSF51182">
    <property type="entry name" value="RmlC-like cupins"/>
    <property type="match status" value="1"/>
</dbReference>
<dbReference type="Pfam" id="PF04209">
    <property type="entry name" value="HgmA_C"/>
    <property type="match status" value="1"/>
</dbReference>
<dbReference type="InterPro" id="IPR005708">
    <property type="entry name" value="Homogentis_dOase"/>
</dbReference>
<dbReference type="AlphaFoldDB" id="A0A9N8E8Y2"/>
<dbReference type="CDD" id="cd07000">
    <property type="entry name" value="cupin_HGO_N"/>
    <property type="match status" value="1"/>
</dbReference>
<feature type="binding site" evidence="12">
    <location>
        <position position="380"/>
    </location>
    <ligand>
        <name>Fe cation</name>
        <dbReference type="ChEBI" id="CHEBI:24875"/>
    </ligand>
</feature>
<feature type="domain" description="Homogentisate 1,2-dioxygenase C-terminal" evidence="13">
    <location>
        <begin position="319"/>
        <end position="469"/>
    </location>
</feature>
<dbReference type="InterPro" id="IPR011051">
    <property type="entry name" value="RmlC_Cupin_sf"/>
</dbReference>
<comment type="similarity">
    <text evidence="3">Belongs to the homogentisate dioxygenase family.</text>
</comment>
<feature type="binding site" evidence="12">
    <location>
        <position position="409"/>
    </location>
    <ligand>
        <name>homogentisate</name>
        <dbReference type="ChEBI" id="CHEBI:16169"/>
    </ligand>
</feature>